<proteinExistence type="predicted"/>
<gene>
    <name evidence="2" type="ORF">AVEN_208786_1</name>
</gene>
<sequence>MRIILWDGKRTQTLKDLVLALLKVEHHQLIQILYLDILSANQALPDAQAKRGNRILSTPLPRKFRGNGEQQQEEHPSVNGTNLYKNQEVASGFSIVPPISQMMPAEPHDISSQAASDNNICVVSQ</sequence>
<reference evidence="2 3" key="1">
    <citation type="journal article" date="2019" name="Sci. Rep.">
        <title>Orb-weaving spider Araneus ventricosus genome elucidates the spidroin gene catalogue.</title>
        <authorList>
            <person name="Kono N."/>
            <person name="Nakamura H."/>
            <person name="Ohtoshi R."/>
            <person name="Moran D.A.P."/>
            <person name="Shinohara A."/>
            <person name="Yoshida Y."/>
            <person name="Fujiwara M."/>
            <person name="Mori M."/>
            <person name="Tomita M."/>
            <person name="Arakawa K."/>
        </authorList>
    </citation>
    <scope>NUCLEOTIDE SEQUENCE [LARGE SCALE GENOMIC DNA]</scope>
</reference>
<dbReference type="Proteomes" id="UP000499080">
    <property type="component" value="Unassembled WGS sequence"/>
</dbReference>
<keyword evidence="3" id="KW-1185">Reference proteome</keyword>
<comment type="caution">
    <text evidence="2">The sequence shown here is derived from an EMBL/GenBank/DDBJ whole genome shotgun (WGS) entry which is preliminary data.</text>
</comment>
<accession>A0A4Y2QFI9</accession>
<protein>
    <submittedName>
        <fullName evidence="2">Uncharacterized protein</fullName>
    </submittedName>
</protein>
<dbReference type="AlphaFoldDB" id="A0A4Y2QFI9"/>
<evidence type="ECO:0000313" key="3">
    <source>
        <dbReference type="Proteomes" id="UP000499080"/>
    </source>
</evidence>
<dbReference type="EMBL" id="BGPR01013808">
    <property type="protein sequence ID" value="GBN62344.1"/>
    <property type="molecule type" value="Genomic_DNA"/>
</dbReference>
<feature type="region of interest" description="Disordered" evidence="1">
    <location>
        <begin position="53"/>
        <end position="81"/>
    </location>
</feature>
<organism evidence="2 3">
    <name type="scientific">Araneus ventricosus</name>
    <name type="common">Orbweaver spider</name>
    <name type="synonym">Epeira ventricosa</name>
    <dbReference type="NCBI Taxonomy" id="182803"/>
    <lineage>
        <taxon>Eukaryota</taxon>
        <taxon>Metazoa</taxon>
        <taxon>Ecdysozoa</taxon>
        <taxon>Arthropoda</taxon>
        <taxon>Chelicerata</taxon>
        <taxon>Arachnida</taxon>
        <taxon>Araneae</taxon>
        <taxon>Araneomorphae</taxon>
        <taxon>Entelegynae</taxon>
        <taxon>Araneoidea</taxon>
        <taxon>Araneidae</taxon>
        <taxon>Araneus</taxon>
    </lineage>
</organism>
<evidence type="ECO:0000256" key="1">
    <source>
        <dbReference type="SAM" id="MobiDB-lite"/>
    </source>
</evidence>
<evidence type="ECO:0000313" key="2">
    <source>
        <dbReference type="EMBL" id="GBN62344.1"/>
    </source>
</evidence>
<name>A0A4Y2QFI9_ARAVE</name>